<reference evidence="1" key="2">
    <citation type="submission" date="2017-12" db="EMBL/GenBank/DDBJ databases">
        <title>Coralsnake Venomics: Analyses of Venom Gland Transcriptomes and Proteomes of Six Brazilian Taxa.</title>
        <authorList>
            <person name="Aird S.D."/>
            <person name="Jorge da Silva N."/>
            <person name="Qiu L."/>
            <person name="Villar-Briones A."/>
            <person name="Aparecida-Saddi V."/>
            <person name="Campos-Telles M.P."/>
            <person name="Grau M."/>
            <person name="Mikheyev A.S."/>
        </authorList>
    </citation>
    <scope>NUCLEOTIDE SEQUENCE</scope>
    <source>
        <tissue evidence="1">Venom_gland</tissue>
    </source>
</reference>
<organism evidence="1">
    <name type="scientific">Micrurus carvalhoi</name>
    <dbReference type="NCBI Taxonomy" id="3147026"/>
    <lineage>
        <taxon>Eukaryota</taxon>
        <taxon>Metazoa</taxon>
        <taxon>Chordata</taxon>
        <taxon>Craniata</taxon>
        <taxon>Vertebrata</taxon>
        <taxon>Euteleostomi</taxon>
        <taxon>Lepidosauria</taxon>
        <taxon>Squamata</taxon>
        <taxon>Bifurcata</taxon>
        <taxon>Unidentata</taxon>
        <taxon>Episquamata</taxon>
        <taxon>Toxicofera</taxon>
        <taxon>Serpentes</taxon>
        <taxon>Colubroidea</taxon>
        <taxon>Elapidae</taxon>
        <taxon>Elapinae</taxon>
        <taxon>Micrurus</taxon>
    </lineage>
</organism>
<sequence length="109" mass="12601">MVPSGEQICCRKWRSAHLRLLFRIRKRLVSRLISCSVINWEIMLLAVNAQPSHQPLALPPLLRDLKQNELVPEFMTTFPERLANYGCSQNISMIELKNGPNVEIEGFKR</sequence>
<accession>A0A2H6N5E8</accession>
<protein>
    <submittedName>
        <fullName evidence="1">Uncharacterized protein</fullName>
    </submittedName>
</protein>
<name>A0A2H6N5E8_9SAUR</name>
<dbReference type="EMBL" id="IACI01057673">
    <property type="protein sequence ID" value="LAA24733.1"/>
    <property type="molecule type" value="Transcribed_RNA"/>
</dbReference>
<dbReference type="AlphaFoldDB" id="A0A2H6N5E8"/>
<evidence type="ECO:0000313" key="1">
    <source>
        <dbReference type="EMBL" id="LAA24733.1"/>
    </source>
</evidence>
<dbReference type="EMBL" id="IACI01057674">
    <property type="protein sequence ID" value="LAA24734.1"/>
    <property type="molecule type" value="Transcribed_RNA"/>
</dbReference>
<reference evidence="1" key="1">
    <citation type="submission" date="2017-07" db="EMBL/GenBank/DDBJ databases">
        <authorList>
            <person name="Mikheyev A."/>
            <person name="Grau M."/>
        </authorList>
    </citation>
    <scope>NUCLEOTIDE SEQUENCE</scope>
    <source>
        <tissue evidence="1">Venom_gland</tissue>
    </source>
</reference>
<proteinExistence type="predicted"/>